<dbReference type="Proteomes" id="UP001597045">
    <property type="component" value="Unassembled WGS sequence"/>
</dbReference>
<evidence type="ECO:0000259" key="2">
    <source>
        <dbReference type="PROSITE" id="PS50911"/>
    </source>
</evidence>
<dbReference type="Pfam" id="PF05257">
    <property type="entry name" value="CHAP"/>
    <property type="match status" value="1"/>
</dbReference>
<dbReference type="Gene3D" id="3.90.1720.10">
    <property type="entry name" value="endopeptidase domain like (from Nostoc punctiforme)"/>
    <property type="match status" value="1"/>
</dbReference>
<proteinExistence type="predicted"/>
<protein>
    <submittedName>
        <fullName evidence="3">CHAP domain-containing protein</fullName>
    </submittedName>
</protein>
<reference evidence="4" key="1">
    <citation type="journal article" date="2019" name="Int. J. Syst. Evol. Microbiol.">
        <title>The Global Catalogue of Microorganisms (GCM) 10K type strain sequencing project: providing services to taxonomists for standard genome sequencing and annotation.</title>
        <authorList>
            <consortium name="The Broad Institute Genomics Platform"/>
            <consortium name="The Broad Institute Genome Sequencing Center for Infectious Disease"/>
            <person name="Wu L."/>
            <person name="Ma J."/>
        </authorList>
    </citation>
    <scope>NUCLEOTIDE SEQUENCE [LARGE SCALE GENOMIC DNA]</scope>
    <source>
        <strain evidence="4">JCM 31486</strain>
    </source>
</reference>
<evidence type="ECO:0000313" key="4">
    <source>
        <dbReference type="Proteomes" id="UP001597045"/>
    </source>
</evidence>
<keyword evidence="4" id="KW-1185">Reference proteome</keyword>
<dbReference type="SUPFAM" id="SSF54001">
    <property type="entry name" value="Cysteine proteinases"/>
    <property type="match status" value="1"/>
</dbReference>
<dbReference type="EMBL" id="JBHTIS010001442">
    <property type="protein sequence ID" value="MFD1048174.1"/>
    <property type="molecule type" value="Genomic_DNA"/>
</dbReference>
<feature type="signal peptide" evidence="1">
    <location>
        <begin position="1"/>
        <end position="19"/>
    </location>
</feature>
<feature type="domain" description="Peptidase C51" evidence="2">
    <location>
        <begin position="1"/>
        <end position="84"/>
    </location>
</feature>
<comment type="caution">
    <text evidence="3">The sequence shown here is derived from an EMBL/GenBank/DDBJ whole genome shotgun (WGS) entry which is preliminary data.</text>
</comment>
<feature type="chain" id="PRO_5046007885" evidence="1">
    <location>
        <begin position="20"/>
        <end position="84"/>
    </location>
</feature>
<gene>
    <name evidence="3" type="ORF">ACFQ1S_22855</name>
</gene>
<accession>A0ABW3MG76</accession>
<dbReference type="InterPro" id="IPR038765">
    <property type="entry name" value="Papain-like_cys_pep_sf"/>
</dbReference>
<dbReference type="PROSITE" id="PS50911">
    <property type="entry name" value="CHAP"/>
    <property type="match status" value="1"/>
</dbReference>
<dbReference type="InterPro" id="IPR007921">
    <property type="entry name" value="CHAP_dom"/>
</dbReference>
<organism evidence="3 4">
    <name type="scientific">Kibdelosporangium lantanae</name>
    <dbReference type="NCBI Taxonomy" id="1497396"/>
    <lineage>
        <taxon>Bacteria</taxon>
        <taxon>Bacillati</taxon>
        <taxon>Actinomycetota</taxon>
        <taxon>Actinomycetes</taxon>
        <taxon>Pseudonocardiales</taxon>
        <taxon>Pseudonocardiaceae</taxon>
        <taxon>Kibdelosporangium</taxon>
    </lineage>
</organism>
<sequence length="84" mass="8634">MPQCALWWLWSNLVTQAQAHGVAVNSTPAVGSIAWWGANSNGSGPSGHVAYVEEVGPGYIVVSAVTTPPASSMSSTRQPDTPPG</sequence>
<evidence type="ECO:0000313" key="3">
    <source>
        <dbReference type="EMBL" id="MFD1048174.1"/>
    </source>
</evidence>
<evidence type="ECO:0000256" key="1">
    <source>
        <dbReference type="SAM" id="SignalP"/>
    </source>
</evidence>
<name>A0ABW3MG76_9PSEU</name>
<keyword evidence="1" id="KW-0732">Signal</keyword>